<dbReference type="SUPFAM" id="SSF75304">
    <property type="entry name" value="Amidase signature (AS) enzymes"/>
    <property type="match status" value="1"/>
</dbReference>
<evidence type="ECO:0000313" key="3">
    <source>
        <dbReference type="Proteomes" id="UP000711047"/>
    </source>
</evidence>
<organism evidence="2 3">
    <name type="scientific">Paenibacillus tritici</name>
    <dbReference type="NCBI Taxonomy" id="1873425"/>
    <lineage>
        <taxon>Bacteria</taxon>
        <taxon>Bacillati</taxon>
        <taxon>Bacillota</taxon>
        <taxon>Bacilli</taxon>
        <taxon>Bacillales</taxon>
        <taxon>Paenibacillaceae</taxon>
        <taxon>Paenibacillus</taxon>
    </lineage>
</organism>
<evidence type="ECO:0000313" key="2">
    <source>
        <dbReference type="EMBL" id="NQX45377.1"/>
    </source>
</evidence>
<proteinExistence type="predicted"/>
<feature type="domain" description="Amidase" evidence="1">
    <location>
        <begin position="199"/>
        <end position="288"/>
    </location>
</feature>
<accession>A0ABX2DMB3</accession>
<dbReference type="Gene3D" id="3.90.1300.10">
    <property type="entry name" value="Amidase signature (AS) domain"/>
    <property type="match status" value="1"/>
</dbReference>
<protein>
    <recommendedName>
        <fullName evidence="1">Amidase domain-containing protein</fullName>
    </recommendedName>
</protein>
<sequence length="296" mass="30725">MEQSGGRMDKSAGEYMDVNGSECAGNRTNANGSECASNRTNANGSECASNRTNVNGSECASNRTNANGNGYAGDHTNANGSECAGNRTNVNGSNPAGNRRPARLFIPPEAWALAEPDSAAFLKSGLDKLQSGASLQAAEAVIAPEGLKTWMDVFRELQGAEIWVTHGEWIGREQPVFGPDIAARFAWAAGLAGADHSPALALRSQIAQRLRALLGNDGCLVIPTVPGPAPLRGAAPEQLERNRSGAMMLSCMAGLAGLPQVTLPVAGPGGLPLGLSVIGGPGQDLELLSWIQEIWL</sequence>
<dbReference type="PANTHER" id="PTHR46310:SF7">
    <property type="entry name" value="AMIDASE 1"/>
    <property type="match status" value="1"/>
</dbReference>
<dbReference type="PANTHER" id="PTHR46310">
    <property type="entry name" value="AMIDASE 1"/>
    <property type="match status" value="1"/>
</dbReference>
<dbReference type="Pfam" id="PF01425">
    <property type="entry name" value="Amidase"/>
    <property type="match status" value="1"/>
</dbReference>
<keyword evidence="3" id="KW-1185">Reference proteome</keyword>
<evidence type="ECO:0000259" key="1">
    <source>
        <dbReference type="Pfam" id="PF01425"/>
    </source>
</evidence>
<dbReference type="EMBL" id="JABMKX010000004">
    <property type="protein sequence ID" value="NQX45377.1"/>
    <property type="molecule type" value="Genomic_DNA"/>
</dbReference>
<gene>
    <name evidence="2" type="ORF">HQN87_08540</name>
</gene>
<reference evidence="2 3" key="1">
    <citation type="submission" date="2020-05" db="EMBL/GenBank/DDBJ databases">
        <title>Paenibacillus glebae, sp. nov., Paenibacillus humi sp. nov., Paenibacillus pedi sp. nov., Paenibacillus terrestris sp. nov. and Paenibacillus terricola sp. nov., isolated from a forest top soil sample.</title>
        <authorList>
            <person name="Qi S."/>
            <person name="Carlier A."/>
            <person name="Cnockaert M."/>
            <person name="Vandamme P."/>
        </authorList>
    </citation>
    <scope>NUCLEOTIDE SEQUENCE [LARGE SCALE GENOMIC DNA]</scope>
    <source>
        <strain evidence="2 3">LMG 29502</strain>
    </source>
</reference>
<dbReference type="InterPro" id="IPR023631">
    <property type="entry name" value="Amidase_dom"/>
</dbReference>
<dbReference type="InterPro" id="IPR036928">
    <property type="entry name" value="AS_sf"/>
</dbReference>
<comment type="caution">
    <text evidence="2">The sequence shown here is derived from an EMBL/GenBank/DDBJ whole genome shotgun (WGS) entry which is preliminary data.</text>
</comment>
<name>A0ABX2DMB3_9BACL</name>
<dbReference type="Proteomes" id="UP000711047">
    <property type="component" value="Unassembled WGS sequence"/>
</dbReference>